<proteinExistence type="predicted"/>
<dbReference type="PANTHER" id="PTHR12585:SF27">
    <property type="entry name" value="MEIOTIC RECOMBINATION PROTEIN REC8 HOMOLOG"/>
    <property type="match status" value="1"/>
</dbReference>
<dbReference type="EMBL" id="JAFBMS010000154">
    <property type="protein sequence ID" value="KAG9334322.1"/>
    <property type="molecule type" value="Genomic_DNA"/>
</dbReference>
<reference evidence="4" key="1">
    <citation type="thesis" date="2021" institute="BYU ScholarsArchive" country="Provo, UT, USA">
        <title>Applications of and Algorithms for Genome Assembly and Genomic Analyses with an Emphasis on Marine Teleosts.</title>
        <authorList>
            <person name="Pickett B.D."/>
        </authorList>
    </citation>
    <scope>NUCLEOTIDE SEQUENCE</scope>
    <source>
        <strain evidence="4">HI-2016</strain>
    </source>
</reference>
<comment type="caution">
    <text evidence="4">The sequence shown here is derived from an EMBL/GenBank/DDBJ whole genome shotgun (WGS) entry which is preliminary data.</text>
</comment>
<protein>
    <recommendedName>
        <fullName evidence="3">Rad21/Rec8-like protein N-terminal domain-containing protein</fullName>
    </recommendedName>
</protein>
<evidence type="ECO:0000256" key="2">
    <source>
        <dbReference type="ARBA" id="ARBA00023242"/>
    </source>
</evidence>
<dbReference type="CDD" id="cd21794">
    <property type="entry name" value="Rad21_Rec8_M_Rec8"/>
    <property type="match status" value="1"/>
</dbReference>
<organism evidence="4 5">
    <name type="scientific">Albula glossodonta</name>
    <name type="common">roundjaw bonefish</name>
    <dbReference type="NCBI Taxonomy" id="121402"/>
    <lineage>
        <taxon>Eukaryota</taxon>
        <taxon>Metazoa</taxon>
        <taxon>Chordata</taxon>
        <taxon>Craniata</taxon>
        <taxon>Vertebrata</taxon>
        <taxon>Euteleostomi</taxon>
        <taxon>Actinopterygii</taxon>
        <taxon>Neopterygii</taxon>
        <taxon>Teleostei</taxon>
        <taxon>Albuliformes</taxon>
        <taxon>Albulidae</taxon>
        <taxon>Albula</taxon>
    </lineage>
</organism>
<evidence type="ECO:0000259" key="3">
    <source>
        <dbReference type="Pfam" id="PF04825"/>
    </source>
</evidence>
<sequence length="447" mass="50868">MFYYPNVLQHRTGCFSTICNDIMDYVLVRVAPLQPGLPRPRFSLYLSAQLQYGVVIIYHRQCAILLEDIQHTIDRLLRSMKQLKIDLVESDRPILIPDCLSAMEESEWAQDPFFGVMGLPSPSTFIQRWKLAEEVSPPRPLVRIPETPPKDGISASPELITLPEMEPAASPAPEFEGVELPEVTARHIEMLMEQEDQFPAGWESQQWPVRTWCCCQRRREGCPRRRRPRQLLFIDVQTQIPQEELRRAIQDPLTETHPLVLIEAPSRRTVPPAELLSNPCTFLPPDILALWEQGAVITPLERAPASRRETEEEMEGEPEREIEAVAKEEEVKEKEEGEEVHRELVETGLPRPEVMVLEPLEEQGMVSFHSLLPPLVDRITVACYFNKLLGPVVPPDGPVPPVPAPPVFTTRPWVDLRAKPRRVSPSPCLQFPPLLTLSLSLPLLVIL</sequence>
<dbReference type="AlphaFoldDB" id="A0A8T2N9G5"/>
<evidence type="ECO:0000313" key="5">
    <source>
        <dbReference type="Proteomes" id="UP000824540"/>
    </source>
</evidence>
<dbReference type="Pfam" id="PF04825">
    <property type="entry name" value="Rad21_Rec8_N"/>
    <property type="match status" value="1"/>
</dbReference>
<dbReference type="OrthoDB" id="10071381at2759"/>
<feature type="domain" description="Rad21/Rec8-like protein N-terminal" evidence="3">
    <location>
        <begin position="41"/>
        <end position="89"/>
    </location>
</feature>
<name>A0A8T2N9G5_9TELE</name>
<accession>A0A8T2N9G5</accession>
<dbReference type="InterPro" id="IPR006910">
    <property type="entry name" value="Rad21_Rec8_N"/>
</dbReference>
<evidence type="ECO:0000256" key="1">
    <source>
        <dbReference type="ARBA" id="ARBA00004123"/>
    </source>
</evidence>
<dbReference type="InterPro" id="IPR039781">
    <property type="entry name" value="Rad21/Rec8-like"/>
</dbReference>
<dbReference type="GO" id="GO:0003682">
    <property type="term" value="F:chromatin binding"/>
    <property type="evidence" value="ECO:0007669"/>
    <property type="project" value="TreeGrafter"/>
</dbReference>
<dbReference type="PANTHER" id="PTHR12585">
    <property type="entry name" value="SCC1 / RAD21 FAMILY MEMBER"/>
    <property type="match status" value="1"/>
</dbReference>
<dbReference type="Proteomes" id="UP000824540">
    <property type="component" value="Unassembled WGS sequence"/>
</dbReference>
<keyword evidence="5" id="KW-1185">Reference proteome</keyword>
<dbReference type="GO" id="GO:0006302">
    <property type="term" value="P:double-strand break repair"/>
    <property type="evidence" value="ECO:0007669"/>
    <property type="project" value="TreeGrafter"/>
</dbReference>
<comment type="subcellular location">
    <subcellularLocation>
        <location evidence="1">Nucleus</location>
    </subcellularLocation>
</comment>
<dbReference type="GO" id="GO:0051177">
    <property type="term" value="P:meiotic sister chromatid cohesion"/>
    <property type="evidence" value="ECO:0007669"/>
    <property type="project" value="TreeGrafter"/>
</dbReference>
<evidence type="ECO:0000313" key="4">
    <source>
        <dbReference type="EMBL" id="KAG9334322.1"/>
    </source>
</evidence>
<gene>
    <name evidence="4" type="ORF">JZ751_008304</name>
</gene>
<keyword evidence="2" id="KW-0539">Nucleus</keyword>
<dbReference type="GO" id="GO:0005634">
    <property type="term" value="C:nucleus"/>
    <property type="evidence" value="ECO:0007669"/>
    <property type="project" value="UniProtKB-SubCell"/>
</dbReference>
<dbReference type="GO" id="GO:0030893">
    <property type="term" value="C:meiotic cohesin complex"/>
    <property type="evidence" value="ECO:0007669"/>
    <property type="project" value="TreeGrafter"/>
</dbReference>